<organism evidence="3 4">
    <name type="scientific">Desulfosporosinus youngiae DSM 17734</name>
    <dbReference type="NCBI Taxonomy" id="768710"/>
    <lineage>
        <taxon>Bacteria</taxon>
        <taxon>Bacillati</taxon>
        <taxon>Bacillota</taxon>
        <taxon>Clostridia</taxon>
        <taxon>Eubacteriales</taxon>
        <taxon>Desulfitobacteriaceae</taxon>
        <taxon>Desulfosporosinus</taxon>
    </lineage>
</organism>
<keyword evidence="1" id="KW-0712">Selenocysteine</keyword>
<accession>H5Y3Q7</accession>
<proteinExistence type="predicted"/>
<dbReference type="eggNOG" id="COG1978">
    <property type="taxonomic scope" value="Bacteria"/>
</dbReference>
<dbReference type="EMBL" id="CM001441">
    <property type="protein sequence ID" value="EHQ89301.1"/>
    <property type="molecule type" value="Genomic_DNA"/>
</dbReference>
<name>H5Y3Q7_9FIRM</name>
<dbReference type="STRING" id="768710.DesyoDRAFT_2216"/>
<dbReference type="NCBIfam" id="TIGR01918">
    <property type="entry name" value="various_sel_PB"/>
    <property type="match status" value="1"/>
</dbReference>
<keyword evidence="4" id="KW-1185">Reference proteome</keyword>
<sequence length="349" mass="38235">MEKRIKVFHYLNQFFGEIGAEDKADTPLEFQQKAVGPGKELGRLLGESFVISTTAICGDNYFQENQDDVLKRIAQKLQQEKVDLILAGPAFGAGRYGVAGGAVCQYLSDLLGIPALTAFSPDNPAAEMYRRNQTIYILPTTKTVRGMQDALVRMAAFAHKVVSQKELGAAQVEGYLPRGIRKVISREKSGAQRAIEMLEARLQGRSYTSELVLPVFEQVRPPKPVTELASAKLAFITTAGVVPKGNPDKMKALNTDNWALYPLELLSGGDYECIHGGINPDHLNARAEYVVPLHTADKFRERGVIGSIFNNYFVSAGCGGVIKTFQRMGREMAAALKENHIDAVILTST</sequence>
<dbReference type="AlphaFoldDB" id="H5Y3Q7"/>
<evidence type="ECO:0000256" key="1">
    <source>
        <dbReference type="ARBA" id="ARBA00022933"/>
    </source>
</evidence>
<dbReference type="OrthoDB" id="9764267at2"/>
<evidence type="ECO:0000313" key="4">
    <source>
        <dbReference type="Proteomes" id="UP000005104"/>
    </source>
</evidence>
<dbReference type="HOGENOM" id="CLU_053106_0_0_9"/>
<dbReference type="Pfam" id="PF07355">
    <property type="entry name" value="GRDB"/>
    <property type="match status" value="1"/>
</dbReference>
<evidence type="ECO:0000256" key="2">
    <source>
        <dbReference type="ARBA" id="ARBA00023002"/>
    </source>
</evidence>
<dbReference type="Proteomes" id="UP000005104">
    <property type="component" value="Chromosome"/>
</dbReference>
<reference evidence="3 4" key="1">
    <citation type="submission" date="2011-11" db="EMBL/GenBank/DDBJ databases">
        <title>The Noncontiguous Finished genome of Desulfosporosinus youngiae DSM 17734.</title>
        <authorList>
            <consortium name="US DOE Joint Genome Institute (JGI-PGF)"/>
            <person name="Lucas S."/>
            <person name="Han J."/>
            <person name="Lapidus A."/>
            <person name="Cheng J.-F."/>
            <person name="Goodwin L."/>
            <person name="Pitluck S."/>
            <person name="Peters L."/>
            <person name="Ovchinnikova G."/>
            <person name="Lu M."/>
            <person name="Land M.L."/>
            <person name="Hauser L."/>
            <person name="Pester M."/>
            <person name="Spring S."/>
            <person name="Ollivier B."/>
            <person name="Rattei T."/>
            <person name="Klenk H.-P."/>
            <person name="Wagner M."/>
            <person name="Loy A."/>
            <person name="Woyke T.J."/>
        </authorList>
    </citation>
    <scope>NUCLEOTIDE SEQUENCE [LARGE SCALE GENOMIC DNA]</scope>
    <source>
        <strain evidence="3 4">DSM 17734</strain>
    </source>
</reference>
<dbReference type="InterPro" id="IPR010187">
    <property type="entry name" value="Various_sel_PB"/>
</dbReference>
<gene>
    <name evidence="3" type="ORF">DesyoDRAFT_2216</name>
</gene>
<evidence type="ECO:0000313" key="3">
    <source>
        <dbReference type="EMBL" id="EHQ89301.1"/>
    </source>
</evidence>
<keyword evidence="2" id="KW-0560">Oxidoreductase</keyword>
<protein>
    <submittedName>
        <fullName evidence="3">Selenoprotein B, glycine/betaine/sarcosine/D-proline reductase family</fullName>
    </submittedName>
</protein>
<dbReference type="GO" id="GO:0050485">
    <property type="term" value="F:oxidoreductase activity, acting on X-H and Y-H to form an X-Y bond, with a disulfide as acceptor"/>
    <property type="evidence" value="ECO:0007669"/>
    <property type="project" value="InterPro"/>
</dbReference>